<dbReference type="PANTHER" id="PTHR32251">
    <property type="entry name" value="3-OXO-5-ALPHA-STEROID 4-DEHYDROGENASE"/>
    <property type="match status" value="1"/>
</dbReference>
<evidence type="ECO:0000256" key="1">
    <source>
        <dbReference type="SAM" id="MobiDB-lite"/>
    </source>
</evidence>
<organism evidence="3 4">
    <name type="scientific">Prymnesium parvum</name>
    <name type="common">Toxic golden alga</name>
    <dbReference type="NCBI Taxonomy" id="97485"/>
    <lineage>
        <taxon>Eukaryota</taxon>
        <taxon>Haptista</taxon>
        <taxon>Haptophyta</taxon>
        <taxon>Prymnesiophyceae</taxon>
        <taxon>Prymnesiales</taxon>
        <taxon>Prymnesiaceae</taxon>
        <taxon>Prymnesium</taxon>
    </lineage>
</organism>
<dbReference type="GO" id="GO:0016020">
    <property type="term" value="C:membrane"/>
    <property type="evidence" value="ECO:0007669"/>
    <property type="project" value="TreeGrafter"/>
</dbReference>
<evidence type="ECO:0000313" key="4">
    <source>
        <dbReference type="Proteomes" id="UP001515480"/>
    </source>
</evidence>
<reference evidence="3 4" key="1">
    <citation type="journal article" date="2024" name="Science">
        <title>Giant polyketide synthase enzymes in the biosynthesis of giant marine polyether toxins.</title>
        <authorList>
            <person name="Fallon T.R."/>
            <person name="Shende V.V."/>
            <person name="Wierzbicki I.H."/>
            <person name="Pendleton A.L."/>
            <person name="Watervoot N.F."/>
            <person name="Auber R.P."/>
            <person name="Gonzalez D.J."/>
            <person name="Wisecaver J.H."/>
            <person name="Moore B.S."/>
        </authorList>
    </citation>
    <scope>NUCLEOTIDE SEQUENCE [LARGE SCALE GENOMIC DNA]</scope>
    <source>
        <strain evidence="3 4">12B1</strain>
    </source>
</reference>
<feature type="transmembrane region" description="Helical" evidence="2">
    <location>
        <begin position="63"/>
        <end position="82"/>
    </location>
</feature>
<feature type="transmembrane region" description="Helical" evidence="2">
    <location>
        <begin position="103"/>
        <end position="124"/>
    </location>
</feature>
<dbReference type="InterPro" id="IPR010721">
    <property type="entry name" value="UstE-like"/>
</dbReference>
<comment type="caution">
    <text evidence="3">The sequence shown here is derived from an EMBL/GenBank/DDBJ whole genome shotgun (WGS) entry which is preliminary data.</text>
</comment>
<keyword evidence="4" id="KW-1185">Reference proteome</keyword>
<dbReference type="EMBL" id="JBGBPQ010000009">
    <property type="protein sequence ID" value="KAL1519700.1"/>
    <property type="molecule type" value="Genomic_DNA"/>
</dbReference>
<keyword evidence="2" id="KW-1133">Transmembrane helix</keyword>
<feature type="region of interest" description="Disordered" evidence="1">
    <location>
        <begin position="290"/>
        <end position="312"/>
    </location>
</feature>
<accession>A0AB34JFP7</accession>
<dbReference type="AlphaFoldDB" id="A0AB34JFP7"/>
<keyword evidence="2" id="KW-0812">Transmembrane</keyword>
<dbReference type="Proteomes" id="UP001515480">
    <property type="component" value="Unassembled WGS sequence"/>
</dbReference>
<dbReference type="PANTHER" id="PTHR32251:SF15">
    <property type="entry name" value="3-OXO-5-ALPHA-STEROID 4-DEHYDROGENASE (DUF1295)"/>
    <property type="match status" value="1"/>
</dbReference>
<evidence type="ECO:0000256" key="2">
    <source>
        <dbReference type="SAM" id="Phobius"/>
    </source>
</evidence>
<feature type="transmembrane region" description="Helical" evidence="2">
    <location>
        <begin position="136"/>
        <end position="154"/>
    </location>
</feature>
<protein>
    <recommendedName>
        <fullName evidence="5">Steroid 5-alpha reductase C-terminal domain-containing protein</fullName>
    </recommendedName>
</protein>
<dbReference type="Gene3D" id="1.20.120.1630">
    <property type="match status" value="1"/>
</dbReference>
<dbReference type="Pfam" id="PF06966">
    <property type="entry name" value="DUF1295"/>
    <property type="match status" value="1"/>
</dbReference>
<gene>
    <name evidence="3" type="ORF">AB1Y20_023210</name>
</gene>
<sequence>MDTLLQSAGATLITAAMQLSGFAVAFALQTEVFYDVVGGLNFVAVAAFSAHRAPNWTADVRKLAATICFVCSRCWLLLFLAWRAHERKGDARFDGVKDKFGTFLTFWCVQGVWVLLISNPLLLINSSPTSPPLSPFDVLCLAGFIAGLLCEIIADIQKASWVKAGRQGGFCQSGLWHFSRHPNYFGEMLQWWCIWLLAFSSSSGLADLQWWASCSSPLFTMFILLCLPKTGVYQANGKNLKRYYDRWPESYSKYRASTSILVPMVGYKYVPMLLKRTLFLDFPWYEYKPKSAGKPQTSTRDVAAHGTTKKAK</sequence>
<proteinExistence type="predicted"/>
<keyword evidence="2" id="KW-0472">Membrane</keyword>
<evidence type="ECO:0000313" key="3">
    <source>
        <dbReference type="EMBL" id="KAL1519700.1"/>
    </source>
</evidence>
<name>A0AB34JFP7_PRYPA</name>
<evidence type="ECO:0008006" key="5">
    <source>
        <dbReference type="Google" id="ProtNLM"/>
    </source>
</evidence>